<dbReference type="RefSeq" id="WP_121920188.1">
    <property type="nucleotide sequence ID" value="NZ_CP034145.1"/>
</dbReference>
<reference evidence="3" key="3">
    <citation type="submission" date="2018-10" db="EMBL/GenBank/DDBJ databases">
        <authorList>
            <person name="Whitman W."/>
            <person name="Huntemann M."/>
            <person name="Clum A."/>
            <person name="Pillay M."/>
            <person name="Palaniappan K."/>
            <person name="Varghese N."/>
            <person name="Mikhailova N."/>
            <person name="Stamatis D."/>
            <person name="Reddy T."/>
            <person name="Daum C."/>
            <person name="Shapiro N."/>
            <person name="Ivanova N."/>
            <person name="Kyrpides N."/>
            <person name="Woyke T."/>
        </authorList>
    </citation>
    <scope>NUCLEOTIDE SEQUENCE</scope>
    <source>
        <strain evidence="3">CGMCC 1.10124</strain>
    </source>
</reference>
<dbReference type="KEGG" id="haer:DU502_14215"/>
<evidence type="ECO:0000256" key="1">
    <source>
        <dbReference type="SAM" id="MobiDB-lite"/>
    </source>
</evidence>
<reference evidence="3 4" key="1">
    <citation type="journal article" date="2015" name="Stand. Genomic Sci.">
        <title>Genomic Encyclopedia of Bacterial and Archaeal Type Strains, Phase III: the genomes of soil and plant-associated and newly described type strains.</title>
        <authorList>
            <person name="Whitman W.B."/>
            <person name="Woyke T."/>
            <person name="Klenk H.P."/>
            <person name="Zhou Y."/>
            <person name="Lilburn T.G."/>
            <person name="Beck B.J."/>
            <person name="De Vos P."/>
            <person name="Vandamme P."/>
            <person name="Eisen J.A."/>
            <person name="Garrity G."/>
            <person name="Hugenholtz P."/>
            <person name="Kyrpides N.C."/>
        </authorList>
    </citation>
    <scope>NUCLEOTIDE SEQUENCE [LARGE SCALE GENOMIC DNA]</scope>
    <source>
        <strain evidence="3 4">CGMCC 1.10124</strain>
    </source>
</reference>
<feature type="compositionally biased region" description="Basic and acidic residues" evidence="1">
    <location>
        <begin position="1"/>
        <end position="33"/>
    </location>
</feature>
<dbReference type="AlphaFoldDB" id="A0A3M0D8J8"/>
<evidence type="ECO:0000313" key="5">
    <source>
        <dbReference type="Proteomes" id="UP000282007"/>
    </source>
</evidence>
<evidence type="ECO:0000313" key="2">
    <source>
        <dbReference type="EMBL" id="AZH26452.1"/>
    </source>
</evidence>
<protein>
    <submittedName>
        <fullName evidence="3">Uncharacterized protein</fullName>
    </submittedName>
</protein>
<feature type="region of interest" description="Disordered" evidence="1">
    <location>
        <begin position="1"/>
        <end position="49"/>
    </location>
</feature>
<accession>A0A3M0D8J8</accession>
<organism evidence="3 4">
    <name type="scientific">Haloplanus aerogenes</name>
    <dbReference type="NCBI Taxonomy" id="660522"/>
    <lineage>
        <taxon>Archaea</taxon>
        <taxon>Methanobacteriati</taxon>
        <taxon>Methanobacteriota</taxon>
        <taxon>Stenosarchaea group</taxon>
        <taxon>Halobacteria</taxon>
        <taxon>Halobacteriales</taxon>
        <taxon>Haloferacaceae</taxon>
        <taxon>Haloplanus</taxon>
    </lineage>
</organism>
<keyword evidence="5" id="KW-1185">Reference proteome</keyword>
<evidence type="ECO:0000313" key="4">
    <source>
        <dbReference type="Proteomes" id="UP000277326"/>
    </source>
</evidence>
<proteinExistence type="predicted"/>
<evidence type="ECO:0000313" key="3">
    <source>
        <dbReference type="EMBL" id="RMB18082.1"/>
    </source>
</evidence>
<dbReference type="InterPro" id="IPR058858">
    <property type="entry name" value="HacaP"/>
</dbReference>
<name>A0A3M0D8J8_9EURY</name>
<dbReference type="OrthoDB" id="282728at2157"/>
<dbReference type="EMBL" id="CP034145">
    <property type="protein sequence ID" value="AZH26452.1"/>
    <property type="molecule type" value="Genomic_DNA"/>
</dbReference>
<dbReference type="Proteomes" id="UP000282007">
    <property type="component" value="Chromosome"/>
</dbReference>
<gene>
    <name evidence="3" type="ORF">ATH50_1529</name>
    <name evidence="2" type="ORF">DU502_14215</name>
</gene>
<reference evidence="2 5" key="2">
    <citation type="submission" date="2018-07" db="EMBL/GenBank/DDBJ databases">
        <title>Genome sequences of Haloplanus aerogenes JCM 16430T.</title>
        <authorList>
            <person name="Kim Y.B."/>
            <person name="Roh S.W."/>
        </authorList>
    </citation>
    <scope>NUCLEOTIDE SEQUENCE [LARGE SCALE GENOMIC DNA]</scope>
    <source>
        <strain evidence="2 5">JCM 16430</strain>
    </source>
</reference>
<dbReference type="Pfam" id="PF26396">
    <property type="entry name" value="HacaP"/>
    <property type="match status" value="1"/>
</dbReference>
<dbReference type="Proteomes" id="UP000277326">
    <property type="component" value="Unassembled WGS sequence"/>
</dbReference>
<sequence length="110" mass="12749">MPDTKEGRERQAQRAEQRQHEWDIREARERGDEPEPPAEDIPPTCHRRGCNEPAAFRVLERYQEETGHGAVEAVANLCETHTAEEAPTRLEHAYEDYVFRVDPIQLPDSE</sequence>
<dbReference type="EMBL" id="REFS01000003">
    <property type="protein sequence ID" value="RMB18082.1"/>
    <property type="molecule type" value="Genomic_DNA"/>
</dbReference>
<dbReference type="GeneID" id="38472463"/>